<dbReference type="KEGG" id="gau:GAU_0108"/>
<keyword evidence="4 10" id="KW-0812">Transmembrane</keyword>
<dbReference type="CDD" id="cd01347">
    <property type="entry name" value="ligand_gated_channel"/>
    <property type="match status" value="1"/>
</dbReference>
<evidence type="ECO:0000313" key="15">
    <source>
        <dbReference type="EMBL" id="BAH37150.1"/>
    </source>
</evidence>
<evidence type="ECO:0000259" key="13">
    <source>
        <dbReference type="Pfam" id="PF00593"/>
    </source>
</evidence>
<keyword evidence="7 11" id="KW-0798">TonB box</keyword>
<feature type="domain" description="TonB-dependent receptor-like beta-barrel" evidence="13">
    <location>
        <begin position="190"/>
        <end position="606"/>
    </location>
</feature>
<dbReference type="SUPFAM" id="SSF56935">
    <property type="entry name" value="Porins"/>
    <property type="match status" value="1"/>
</dbReference>
<dbReference type="eggNOG" id="COG4771">
    <property type="taxonomic scope" value="Bacteria"/>
</dbReference>
<dbReference type="GO" id="GO:0009279">
    <property type="term" value="C:cell outer membrane"/>
    <property type="evidence" value="ECO:0007669"/>
    <property type="project" value="UniProtKB-SubCell"/>
</dbReference>
<keyword evidence="16" id="KW-1185">Reference proteome</keyword>
<gene>
    <name evidence="15" type="ordered locus">GAU_0108</name>
</gene>
<evidence type="ECO:0000256" key="11">
    <source>
        <dbReference type="RuleBase" id="RU003357"/>
    </source>
</evidence>
<keyword evidence="5" id="KW-0732">Signal</keyword>
<dbReference type="Proteomes" id="UP000002209">
    <property type="component" value="Chromosome"/>
</dbReference>
<comment type="similarity">
    <text evidence="10 11">Belongs to the TonB-dependent receptor family.</text>
</comment>
<evidence type="ECO:0000256" key="5">
    <source>
        <dbReference type="ARBA" id="ARBA00022729"/>
    </source>
</evidence>
<comment type="subcellular location">
    <subcellularLocation>
        <location evidence="1 10">Cell outer membrane</location>
        <topology evidence="1 10">Multi-pass membrane protein</topology>
    </subcellularLocation>
</comment>
<dbReference type="PANTHER" id="PTHR30069">
    <property type="entry name" value="TONB-DEPENDENT OUTER MEMBRANE RECEPTOR"/>
    <property type="match status" value="1"/>
</dbReference>
<dbReference type="InterPro" id="IPR036942">
    <property type="entry name" value="Beta-barrel_TonB_sf"/>
</dbReference>
<evidence type="ECO:0000256" key="3">
    <source>
        <dbReference type="ARBA" id="ARBA00022452"/>
    </source>
</evidence>
<evidence type="ECO:0000256" key="8">
    <source>
        <dbReference type="ARBA" id="ARBA00023136"/>
    </source>
</evidence>
<name>C1A3S3_GEMAT</name>
<dbReference type="HOGENOM" id="CLU_008287_18_2_0"/>
<dbReference type="Pfam" id="PF00593">
    <property type="entry name" value="TonB_dep_Rec_b-barrel"/>
    <property type="match status" value="1"/>
</dbReference>
<protein>
    <submittedName>
        <fullName evidence="15">TonB-dependent outer membrane transport protein</fullName>
    </submittedName>
</protein>
<dbReference type="InterPro" id="IPR012910">
    <property type="entry name" value="Plug_dom"/>
</dbReference>
<accession>C1A3S3</accession>
<evidence type="ECO:0000256" key="9">
    <source>
        <dbReference type="ARBA" id="ARBA00023237"/>
    </source>
</evidence>
<dbReference type="STRING" id="379066.GAU_0108"/>
<dbReference type="PANTHER" id="PTHR30069:SF53">
    <property type="entry name" value="COLICIN I RECEPTOR-RELATED"/>
    <property type="match status" value="1"/>
</dbReference>
<keyword evidence="3 10" id="KW-1134">Transmembrane beta strand</keyword>
<evidence type="ECO:0000256" key="4">
    <source>
        <dbReference type="ARBA" id="ARBA00022692"/>
    </source>
</evidence>
<dbReference type="Gene3D" id="2.170.130.10">
    <property type="entry name" value="TonB-dependent receptor, plug domain"/>
    <property type="match status" value="1"/>
</dbReference>
<dbReference type="Pfam" id="PF07715">
    <property type="entry name" value="Plug"/>
    <property type="match status" value="1"/>
</dbReference>
<feature type="compositionally biased region" description="Low complexity" evidence="12">
    <location>
        <begin position="271"/>
        <end position="280"/>
    </location>
</feature>
<dbReference type="InterPro" id="IPR000531">
    <property type="entry name" value="Beta-barrel_TonB"/>
</dbReference>
<keyword evidence="6" id="KW-0406">Ion transport</keyword>
<feature type="region of interest" description="Disordered" evidence="12">
    <location>
        <begin position="254"/>
        <end position="283"/>
    </location>
</feature>
<dbReference type="InterPro" id="IPR010917">
    <property type="entry name" value="TonB_rcpt_CS"/>
</dbReference>
<evidence type="ECO:0000256" key="7">
    <source>
        <dbReference type="ARBA" id="ARBA00023077"/>
    </source>
</evidence>
<sequence length="646" mass="69277">MDVGDTQGKTGGLNISIRGMPSDYTLILIDGRRQNTAGSITPNGFGETSTSFLPPVSSIERIEIIRGPMATLYGSDAMGGVINIITRKVARRWEGSMSSDATIQETAGFGNIYGSTLYATGPLVANKLSMALRGSFTGRAESKLQPTGEVGATTAISTRGPSPVGSNVHSLGGRLTWLPSSRHEVALDVDIARQSYDNDQAQLGTLDRPDLTPPTFNGYASSMHFNRDQYALSHNWRLGRGRLESSLMHNFTGTIGRTLPSGTPGGPPGSGAPNKPAGAPRTLESTSNVFDTRYVSVLGSHLLTVGGQFWAAKMVDGVALDPFEQTQWSVFAEDQWSLPGNVALTLGVRRDEHDAFGQHTSPRAYAVWRALPKLSIKTGVSAGYKTPRLEQLVDGIIGFTAQGRTATIGSPGLRPETSVSSEFGLYYQGGNGFDASVSAFNNEFRDKITSGTPVANCTFAGAPNLPGCVNYGSFPTQESFGQSINVDKAVTRGIETNVRAPLIAGWAITTNYTHTSSEQLSGPNNGFPLGNTPKHMVNGRVFGAIGSRLDGWVSGEYRSARTRRMSAGANPAADALGDFRAYSLFHLGGSVRVMRQLSLRASVNNLLNTDFLEYAAYRSGTQTLYTNLYNNHQEGRRLWLSTTIEF</sequence>
<evidence type="ECO:0000256" key="12">
    <source>
        <dbReference type="SAM" id="MobiDB-lite"/>
    </source>
</evidence>
<dbReference type="AlphaFoldDB" id="C1A3S3"/>
<dbReference type="PROSITE" id="PS01156">
    <property type="entry name" value="TONB_DEPENDENT_REC_2"/>
    <property type="match status" value="1"/>
</dbReference>
<evidence type="ECO:0000313" key="16">
    <source>
        <dbReference type="Proteomes" id="UP000002209"/>
    </source>
</evidence>
<dbReference type="EMBL" id="AP009153">
    <property type="protein sequence ID" value="BAH37150.1"/>
    <property type="molecule type" value="Genomic_DNA"/>
</dbReference>
<reference evidence="16" key="1">
    <citation type="submission" date="2006-03" db="EMBL/GenBank/DDBJ databases">
        <title>Complete genome sequence of Gemmatimonas aurantiaca T-27 that represents a novel phylum Gemmatimonadetes.</title>
        <authorList>
            <person name="Takasaki K."/>
            <person name="Ichikawa N."/>
            <person name="Miura H."/>
            <person name="Matsushita S."/>
            <person name="Watanabe Y."/>
            <person name="Oguchi A."/>
            <person name="Ankai A."/>
            <person name="Yashiro I."/>
            <person name="Takahashi M."/>
            <person name="Terui Y."/>
            <person name="Fukui S."/>
            <person name="Yokoyama H."/>
            <person name="Tanikawa S."/>
            <person name="Hanada S."/>
            <person name="Kamagata Y."/>
            <person name="Fujita N."/>
        </authorList>
    </citation>
    <scope>NUCLEOTIDE SEQUENCE [LARGE SCALE GENOMIC DNA]</scope>
    <source>
        <strain evidence="16">T-27 / DSM 14586 / JCM 11422 / NBRC 100505</strain>
    </source>
</reference>
<organism evidence="15 16">
    <name type="scientific">Gemmatimonas aurantiaca (strain DSM 14586 / JCM 11422 / NBRC 100505 / T-27)</name>
    <dbReference type="NCBI Taxonomy" id="379066"/>
    <lineage>
        <taxon>Bacteria</taxon>
        <taxon>Pseudomonadati</taxon>
        <taxon>Gemmatimonadota</taxon>
        <taxon>Gemmatimonadia</taxon>
        <taxon>Gemmatimonadales</taxon>
        <taxon>Gemmatimonadaceae</taxon>
        <taxon>Gemmatimonas</taxon>
    </lineage>
</organism>
<keyword evidence="8 10" id="KW-0472">Membrane</keyword>
<proteinExistence type="inferred from homology"/>
<keyword evidence="2 10" id="KW-0813">Transport</keyword>
<dbReference type="PROSITE" id="PS52016">
    <property type="entry name" value="TONB_DEPENDENT_REC_3"/>
    <property type="match status" value="1"/>
</dbReference>
<feature type="domain" description="TonB-dependent receptor plug" evidence="14">
    <location>
        <begin position="6"/>
        <end position="81"/>
    </location>
</feature>
<dbReference type="GO" id="GO:0044718">
    <property type="term" value="P:siderophore transmembrane transport"/>
    <property type="evidence" value="ECO:0007669"/>
    <property type="project" value="TreeGrafter"/>
</dbReference>
<evidence type="ECO:0000256" key="2">
    <source>
        <dbReference type="ARBA" id="ARBA00022448"/>
    </source>
</evidence>
<dbReference type="InterPro" id="IPR039426">
    <property type="entry name" value="TonB-dep_rcpt-like"/>
</dbReference>
<evidence type="ECO:0000256" key="6">
    <source>
        <dbReference type="ARBA" id="ARBA00023065"/>
    </source>
</evidence>
<evidence type="ECO:0000256" key="1">
    <source>
        <dbReference type="ARBA" id="ARBA00004571"/>
    </source>
</evidence>
<dbReference type="Gene3D" id="2.40.170.20">
    <property type="entry name" value="TonB-dependent receptor, beta-barrel domain"/>
    <property type="match status" value="1"/>
</dbReference>
<keyword evidence="9 10" id="KW-0998">Cell outer membrane</keyword>
<dbReference type="GO" id="GO:0015344">
    <property type="term" value="F:siderophore uptake transmembrane transporter activity"/>
    <property type="evidence" value="ECO:0007669"/>
    <property type="project" value="TreeGrafter"/>
</dbReference>
<evidence type="ECO:0000259" key="14">
    <source>
        <dbReference type="Pfam" id="PF07715"/>
    </source>
</evidence>
<evidence type="ECO:0000256" key="10">
    <source>
        <dbReference type="PROSITE-ProRule" id="PRU01360"/>
    </source>
</evidence>
<dbReference type="InterPro" id="IPR037066">
    <property type="entry name" value="Plug_dom_sf"/>
</dbReference>